<evidence type="ECO:0000313" key="3">
    <source>
        <dbReference type="EMBL" id="RXF53125.1"/>
    </source>
</evidence>
<proteinExistence type="predicted"/>
<dbReference type="InterPro" id="IPR052345">
    <property type="entry name" value="Rad_response_metalloprotease"/>
</dbReference>
<reference evidence="2" key="2">
    <citation type="submission" date="2024-06" db="EMBL/GenBank/DDBJ databases">
        <title>Vaginal Lactobacillus fatty acid response mechanisms reveal a metabolite-targeted strategy for bacterial vaginosis treatment.</title>
        <authorList>
            <person name="Zhu M."/>
            <person name="Blainey P.C."/>
            <person name="Bloom S.M."/>
            <person name="Kwon D.S."/>
        </authorList>
    </citation>
    <scope>NUCLEOTIDE SEQUENCE</scope>
    <source>
        <strain evidence="2">194_F1_1</strain>
    </source>
</reference>
<evidence type="ECO:0000259" key="1">
    <source>
        <dbReference type="Pfam" id="PF06114"/>
    </source>
</evidence>
<gene>
    <name evidence="2" type="ORF">ABVC42_07920</name>
    <name evidence="3" type="ORF">ERD32_12710</name>
</gene>
<dbReference type="AlphaFoldDB" id="A0A135YMF7"/>
<reference evidence="3 4" key="1">
    <citation type="submission" date="2019-01" db="EMBL/GenBank/DDBJ databases">
        <title>The genome sequence of Lactobacillus crispatus L49.</title>
        <authorList>
            <person name="Zhong J."/>
            <person name="Zhang J."/>
        </authorList>
    </citation>
    <scope>NUCLEOTIDE SEQUENCE [LARGE SCALE GENOMIC DNA]</scope>
    <source>
        <strain evidence="3 4">L49</strain>
    </source>
</reference>
<dbReference type="Pfam" id="PF06114">
    <property type="entry name" value="Peptidase_M78"/>
    <property type="match status" value="1"/>
</dbReference>
<dbReference type="EMBL" id="JBETVU010000012">
    <property type="protein sequence ID" value="MES5149848.1"/>
    <property type="molecule type" value="Genomic_DNA"/>
</dbReference>
<dbReference type="Proteomes" id="UP001434419">
    <property type="component" value="Unassembled WGS sequence"/>
</dbReference>
<dbReference type="RefSeq" id="WP_005721162.1">
    <property type="nucleotide sequence ID" value="NZ_CP033426.1"/>
</dbReference>
<evidence type="ECO:0000313" key="4">
    <source>
        <dbReference type="Proteomes" id="UP000289808"/>
    </source>
</evidence>
<dbReference type="EMBL" id="SCLX01000164">
    <property type="protein sequence ID" value="RXF53125.1"/>
    <property type="molecule type" value="Genomic_DNA"/>
</dbReference>
<evidence type="ECO:0000313" key="5">
    <source>
        <dbReference type="Proteomes" id="UP001434419"/>
    </source>
</evidence>
<keyword evidence="5" id="KW-1185">Reference proteome</keyword>
<sequence>MRDIISYDSIFEVKPESRKDLRALARDVRLLLGINPCQLYIDITRVLEKISELDPNFSFEIVDNDELEYDVQAQTDIVKDKILIKESVYMGAIRNVGRDRMTIAHELLHLILHQPSSLTLYRRNGEIPIYKNPEWQAECFAGELLMPYERIKNMSESEIVDKCKVSQIAAHYQLTHI</sequence>
<dbReference type="PANTHER" id="PTHR43236">
    <property type="entry name" value="ANTITOXIN HIGA1"/>
    <property type="match status" value="1"/>
</dbReference>
<feature type="domain" description="IrrE N-terminal-like" evidence="1">
    <location>
        <begin position="96"/>
        <end position="174"/>
    </location>
</feature>
<dbReference type="Gene3D" id="1.10.10.2910">
    <property type="match status" value="1"/>
</dbReference>
<dbReference type="PANTHER" id="PTHR43236:SF2">
    <property type="entry name" value="BLL0069 PROTEIN"/>
    <property type="match status" value="1"/>
</dbReference>
<accession>A0A135YMF7</accession>
<organism evidence="3 4">
    <name type="scientific">Lactobacillus crispatus</name>
    <dbReference type="NCBI Taxonomy" id="47770"/>
    <lineage>
        <taxon>Bacteria</taxon>
        <taxon>Bacillati</taxon>
        <taxon>Bacillota</taxon>
        <taxon>Bacilli</taxon>
        <taxon>Lactobacillales</taxon>
        <taxon>Lactobacillaceae</taxon>
        <taxon>Lactobacillus</taxon>
    </lineage>
</organism>
<dbReference type="Proteomes" id="UP000289808">
    <property type="component" value="Unassembled WGS sequence"/>
</dbReference>
<comment type="caution">
    <text evidence="3">The sequence shown here is derived from an EMBL/GenBank/DDBJ whole genome shotgun (WGS) entry which is preliminary data.</text>
</comment>
<protein>
    <submittedName>
        <fullName evidence="3">ImmA/IrrE family metallo-endopeptidase</fullName>
    </submittedName>
</protein>
<evidence type="ECO:0000313" key="2">
    <source>
        <dbReference type="EMBL" id="MES5149848.1"/>
    </source>
</evidence>
<dbReference type="InterPro" id="IPR010359">
    <property type="entry name" value="IrrE_HExxH"/>
</dbReference>
<name>A0A135YMF7_9LACO</name>